<feature type="transmembrane region" description="Helical" evidence="8">
    <location>
        <begin position="320"/>
        <end position="337"/>
    </location>
</feature>
<gene>
    <name evidence="9" type="ORF">HNR09_000113</name>
</gene>
<accession>A0A7Z0KAK4</accession>
<evidence type="ECO:0000256" key="5">
    <source>
        <dbReference type="ARBA" id="ARBA00022989"/>
    </source>
</evidence>
<evidence type="ECO:0000256" key="8">
    <source>
        <dbReference type="SAM" id="Phobius"/>
    </source>
</evidence>
<feature type="compositionally biased region" description="Basic residues" evidence="7">
    <location>
        <begin position="1"/>
        <end position="11"/>
    </location>
</feature>
<dbReference type="RefSeq" id="WP_179540281.1">
    <property type="nucleotide sequence ID" value="NZ_BAAALL010000008.1"/>
</dbReference>
<comment type="caution">
    <text evidence="9">The sequence shown here is derived from an EMBL/GenBank/DDBJ whole genome shotgun (WGS) entry which is preliminary data.</text>
</comment>
<evidence type="ECO:0000256" key="4">
    <source>
        <dbReference type="ARBA" id="ARBA00022692"/>
    </source>
</evidence>
<dbReference type="AlphaFoldDB" id="A0A7Z0KAK4"/>
<keyword evidence="3" id="KW-1003">Cell membrane</keyword>
<keyword evidence="6 8" id="KW-0472">Membrane</keyword>
<dbReference type="PANTHER" id="PTHR30106:SF2">
    <property type="entry name" value="UPF0324 INNER MEMBRANE PROTEIN YEIH"/>
    <property type="match status" value="1"/>
</dbReference>
<organism evidence="9 10">
    <name type="scientific">Nesterenkonia xinjiangensis</name>
    <dbReference type="NCBI Taxonomy" id="225327"/>
    <lineage>
        <taxon>Bacteria</taxon>
        <taxon>Bacillati</taxon>
        <taxon>Actinomycetota</taxon>
        <taxon>Actinomycetes</taxon>
        <taxon>Micrococcales</taxon>
        <taxon>Micrococcaceae</taxon>
        <taxon>Nesterenkonia</taxon>
    </lineage>
</organism>
<evidence type="ECO:0000256" key="6">
    <source>
        <dbReference type="ARBA" id="ARBA00023136"/>
    </source>
</evidence>
<dbReference type="EMBL" id="JACCFY010000001">
    <property type="protein sequence ID" value="NYJ76702.1"/>
    <property type="molecule type" value="Genomic_DNA"/>
</dbReference>
<dbReference type="InterPro" id="IPR018383">
    <property type="entry name" value="UPF0324_pro"/>
</dbReference>
<feature type="transmembrane region" description="Helical" evidence="8">
    <location>
        <begin position="115"/>
        <end position="137"/>
    </location>
</feature>
<feature type="transmembrane region" description="Helical" evidence="8">
    <location>
        <begin position="221"/>
        <end position="247"/>
    </location>
</feature>
<feature type="transmembrane region" description="Helical" evidence="8">
    <location>
        <begin position="290"/>
        <end position="308"/>
    </location>
</feature>
<keyword evidence="10" id="KW-1185">Reference proteome</keyword>
<dbReference type="GO" id="GO:0005886">
    <property type="term" value="C:plasma membrane"/>
    <property type="evidence" value="ECO:0007669"/>
    <property type="project" value="UniProtKB-SubCell"/>
</dbReference>
<feature type="transmembrane region" description="Helical" evidence="8">
    <location>
        <begin position="149"/>
        <end position="169"/>
    </location>
</feature>
<comment type="similarity">
    <text evidence="2">Belongs to the UPF0324 family.</text>
</comment>
<dbReference type="PANTHER" id="PTHR30106">
    <property type="entry name" value="INNER MEMBRANE PROTEIN YEIH-RELATED"/>
    <property type="match status" value="1"/>
</dbReference>
<protein>
    <submittedName>
        <fullName evidence="9">Putative integral membrane protein (TIGR00698 family)</fullName>
    </submittedName>
</protein>
<comment type="subcellular location">
    <subcellularLocation>
        <location evidence="1">Cell membrane</location>
        <topology evidence="1">Multi-pass membrane protein</topology>
    </subcellularLocation>
</comment>
<dbReference type="Proteomes" id="UP000535437">
    <property type="component" value="Unassembled WGS sequence"/>
</dbReference>
<evidence type="ECO:0000256" key="1">
    <source>
        <dbReference type="ARBA" id="ARBA00004651"/>
    </source>
</evidence>
<feature type="compositionally biased region" description="Low complexity" evidence="7">
    <location>
        <begin position="12"/>
        <end position="31"/>
    </location>
</feature>
<feature type="transmembrane region" description="Helical" evidence="8">
    <location>
        <begin position="61"/>
        <end position="78"/>
    </location>
</feature>
<evidence type="ECO:0000313" key="9">
    <source>
        <dbReference type="EMBL" id="NYJ76702.1"/>
    </source>
</evidence>
<reference evidence="9 10" key="1">
    <citation type="submission" date="2020-07" db="EMBL/GenBank/DDBJ databases">
        <title>Sequencing the genomes of 1000 actinobacteria strains.</title>
        <authorList>
            <person name="Klenk H.-P."/>
        </authorList>
    </citation>
    <scope>NUCLEOTIDE SEQUENCE [LARGE SCALE GENOMIC DNA]</scope>
    <source>
        <strain evidence="9 10">DSM 15475</strain>
    </source>
</reference>
<name>A0A7Z0KAK4_9MICC</name>
<feature type="transmembrane region" description="Helical" evidence="8">
    <location>
        <begin position="90"/>
        <end position="109"/>
    </location>
</feature>
<evidence type="ECO:0000313" key="10">
    <source>
        <dbReference type="Proteomes" id="UP000535437"/>
    </source>
</evidence>
<evidence type="ECO:0000256" key="2">
    <source>
        <dbReference type="ARBA" id="ARBA00007977"/>
    </source>
</evidence>
<feature type="transmembrane region" description="Helical" evidence="8">
    <location>
        <begin position="189"/>
        <end position="209"/>
    </location>
</feature>
<feature type="region of interest" description="Disordered" evidence="7">
    <location>
        <begin position="1"/>
        <end position="31"/>
    </location>
</feature>
<proteinExistence type="inferred from homology"/>
<feature type="transmembrane region" description="Helical" evidence="8">
    <location>
        <begin position="253"/>
        <end position="269"/>
    </location>
</feature>
<evidence type="ECO:0000256" key="7">
    <source>
        <dbReference type="SAM" id="MobiDB-lite"/>
    </source>
</evidence>
<keyword evidence="5 8" id="KW-1133">Transmembrane helix</keyword>
<feature type="transmembrane region" description="Helical" evidence="8">
    <location>
        <begin position="349"/>
        <end position="371"/>
    </location>
</feature>
<dbReference type="Pfam" id="PF03601">
    <property type="entry name" value="Cons_hypoth698"/>
    <property type="match status" value="1"/>
</dbReference>
<keyword evidence="4 8" id="KW-0812">Transmembrane</keyword>
<evidence type="ECO:0000256" key="3">
    <source>
        <dbReference type="ARBA" id="ARBA00022475"/>
    </source>
</evidence>
<sequence length="372" mass="36952">MTTPARRRRRAGLSASSSSAARGSSRGPGAASRLRRLMPGVALALLVATAAHLGGGLLPGVSGLLLAILGGIGLRALGWIPRPFEAGLGFAAKTLLRTSIVLLGLQLVLGDMLALGWEAVVIAVGTVVLTFLGTLLGARALGTPRGESVMLATGTAICGASAVAAAAAAVDRGDGRDRSGRAVDSAAAMAIAVVTFYGTLVMLALPLLAEPLGLDERSAGIWIGAGVHEVGQVVAAGGMVGATALAVAVMVKLARVVLLAPIIVLIGLGERRGARASGETAGPGRRRPPLLPGFILGFLAAAALASLVDLPAGLLDPARTITTLLMTMAMVGIGAGVHLPQLLRRGGPALAVGAFGTVVALGVSLIGVVLLL</sequence>
<feature type="transmembrane region" description="Helical" evidence="8">
    <location>
        <begin position="37"/>
        <end position="55"/>
    </location>
</feature>